<dbReference type="Proteomes" id="UP001056766">
    <property type="component" value="Unassembled WGS sequence"/>
</dbReference>
<comment type="similarity">
    <text evidence="1">Belongs to the HdrC family.</text>
</comment>
<evidence type="ECO:0000313" key="9">
    <source>
        <dbReference type="Proteomes" id="UP001056766"/>
    </source>
</evidence>
<sequence>MRTDNLDKWKKELVNCTQCGFCKDVCPIFADVEWDSSVARGKMALCYGLYSGDIEPDESVVERLYQCTTCADCTRRCPSSTDVVGVVEAVRKDLVASDIMGPTHRKISESIAMLGNPFGEEKSRFEIFGERPHKAKIAYFTGCSAAYRNKEIAEAGISILKKLGVDYTLLDEVCCGSILGRLGFSDDNIRRQAEFNVKAIEATGAEVVLFSCAGCLRMFRKEYPQFMELPFKALHFIEWLSEQELPLKPYGKTVTYHDPCHIGRHLGIYDAPRDVINKIPDIEFVEMADNRESARCCGGGGGVRAQFPEISRNIASKRADQAEFADVLLTTCPFCVNNLALGIDESSKLVVKDLLELVDELLEDG</sequence>
<dbReference type="AlphaFoldDB" id="A0A9E5DDD8"/>
<organism evidence="8 9">
    <name type="scientific">Methanococcoides seepicolus</name>
    <dbReference type="NCBI Taxonomy" id="2828780"/>
    <lineage>
        <taxon>Archaea</taxon>
        <taxon>Methanobacteriati</taxon>
        <taxon>Methanobacteriota</taxon>
        <taxon>Stenosarchaea group</taxon>
        <taxon>Methanomicrobia</taxon>
        <taxon>Methanosarcinales</taxon>
        <taxon>Methanosarcinaceae</taxon>
        <taxon>Methanococcoides</taxon>
    </lineage>
</organism>
<keyword evidence="6" id="KW-0411">Iron-sulfur</keyword>
<gene>
    <name evidence="8" type="ORF">KDK67_11495</name>
</gene>
<dbReference type="Gene3D" id="1.10.1060.10">
    <property type="entry name" value="Alpha-helical ferredoxin"/>
    <property type="match status" value="1"/>
</dbReference>
<dbReference type="PANTHER" id="PTHR43255">
    <property type="entry name" value="IRON-SULFUR-BINDING OXIDOREDUCTASE FADF-RELATED-RELATED"/>
    <property type="match status" value="1"/>
</dbReference>
<dbReference type="GO" id="GO:0046872">
    <property type="term" value="F:metal ion binding"/>
    <property type="evidence" value="ECO:0007669"/>
    <property type="project" value="UniProtKB-KW"/>
</dbReference>
<dbReference type="PANTHER" id="PTHR43255:SF1">
    <property type="entry name" value="IRON-SULFUR-BINDING OXIDOREDUCTASE FADF-RELATED"/>
    <property type="match status" value="1"/>
</dbReference>
<proteinExistence type="inferred from homology"/>
<dbReference type="Pfam" id="PF13183">
    <property type="entry name" value="Fer4_8"/>
    <property type="match status" value="1"/>
</dbReference>
<evidence type="ECO:0000259" key="7">
    <source>
        <dbReference type="PROSITE" id="PS51379"/>
    </source>
</evidence>
<protein>
    <submittedName>
        <fullName evidence="8">(Fe-S)-binding protein</fullName>
    </submittedName>
</protein>
<keyword evidence="5" id="KW-0408">Iron</keyword>
<dbReference type="InterPro" id="IPR009051">
    <property type="entry name" value="Helical_ferredxn"/>
</dbReference>
<evidence type="ECO:0000256" key="6">
    <source>
        <dbReference type="ARBA" id="ARBA00023014"/>
    </source>
</evidence>
<feature type="domain" description="4Fe-4S ferredoxin-type" evidence="7">
    <location>
        <begin position="7"/>
        <end position="37"/>
    </location>
</feature>
<reference evidence="8" key="2">
    <citation type="submission" date="2021-04" db="EMBL/GenBank/DDBJ databases">
        <authorList>
            <person name="Dong X."/>
        </authorList>
    </citation>
    <scope>NUCLEOTIDE SEQUENCE</scope>
    <source>
        <strain evidence="8">LLY</strain>
    </source>
</reference>
<evidence type="ECO:0000256" key="4">
    <source>
        <dbReference type="ARBA" id="ARBA00023002"/>
    </source>
</evidence>
<dbReference type="InterPro" id="IPR017900">
    <property type="entry name" value="4Fe4S_Fe_S_CS"/>
</dbReference>
<accession>A0A9E5DDD8</accession>
<dbReference type="SUPFAM" id="SSF46548">
    <property type="entry name" value="alpha-helical ferredoxin"/>
    <property type="match status" value="1"/>
</dbReference>
<evidence type="ECO:0000256" key="1">
    <source>
        <dbReference type="ARBA" id="ARBA00007097"/>
    </source>
</evidence>
<dbReference type="RefSeq" id="WP_250868942.1">
    <property type="nucleotide sequence ID" value="NZ_JAGSOI010000058.1"/>
</dbReference>
<dbReference type="InterPro" id="IPR051460">
    <property type="entry name" value="HdrC_iron-sulfur_subunit"/>
</dbReference>
<keyword evidence="9" id="KW-1185">Reference proteome</keyword>
<dbReference type="GO" id="GO:0016491">
    <property type="term" value="F:oxidoreductase activity"/>
    <property type="evidence" value="ECO:0007669"/>
    <property type="project" value="UniProtKB-KW"/>
</dbReference>
<dbReference type="GO" id="GO:0051539">
    <property type="term" value="F:4 iron, 4 sulfur cluster binding"/>
    <property type="evidence" value="ECO:0007669"/>
    <property type="project" value="UniProtKB-KW"/>
</dbReference>
<keyword evidence="4" id="KW-0560">Oxidoreductase</keyword>
<evidence type="ECO:0000313" key="8">
    <source>
        <dbReference type="EMBL" id="MCM1987594.1"/>
    </source>
</evidence>
<comment type="caution">
    <text evidence="8">The sequence shown here is derived from an EMBL/GenBank/DDBJ whole genome shotgun (WGS) entry which is preliminary data.</text>
</comment>
<dbReference type="PROSITE" id="PS00198">
    <property type="entry name" value="4FE4S_FER_1"/>
    <property type="match status" value="2"/>
</dbReference>
<dbReference type="InterPro" id="IPR017896">
    <property type="entry name" value="4Fe4S_Fe-S-bd"/>
</dbReference>
<evidence type="ECO:0000256" key="3">
    <source>
        <dbReference type="ARBA" id="ARBA00022723"/>
    </source>
</evidence>
<dbReference type="EMBL" id="JAGSOI010000058">
    <property type="protein sequence ID" value="MCM1987594.1"/>
    <property type="molecule type" value="Genomic_DNA"/>
</dbReference>
<dbReference type="GO" id="GO:0005886">
    <property type="term" value="C:plasma membrane"/>
    <property type="evidence" value="ECO:0007669"/>
    <property type="project" value="TreeGrafter"/>
</dbReference>
<name>A0A9E5DDD8_9EURY</name>
<feature type="domain" description="4Fe-4S ferredoxin-type" evidence="7">
    <location>
        <begin position="57"/>
        <end position="89"/>
    </location>
</feature>
<evidence type="ECO:0000256" key="2">
    <source>
        <dbReference type="ARBA" id="ARBA00022485"/>
    </source>
</evidence>
<keyword evidence="2" id="KW-0004">4Fe-4S</keyword>
<dbReference type="InterPro" id="IPR004017">
    <property type="entry name" value="Cys_rich_dom"/>
</dbReference>
<evidence type="ECO:0000256" key="5">
    <source>
        <dbReference type="ARBA" id="ARBA00023004"/>
    </source>
</evidence>
<dbReference type="PROSITE" id="PS51379">
    <property type="entry name" value="4FE4S_FER_2"/>
    <property type="match status" value="2"/>
</dbReference>
<keyword evidence="3" id="KW-0479">Metal-binding</keyword>
<dbReference type="Pfam" id="PF02754">
    <property type="entry name" value="CCG"/>
    <property type="match status" value="2"/>
</dbReference>
<reference evidence="8" key="1">
    <citation type="journal article" date="2021" name="mSystems">
        <title>Bacteria and Archaea Synergistically Convert Glycine Betaine to Biogenic Methane in the Formosa Cold Seep of the South China Sea.</title>
        <authorList>
            <person name="Li L."/>
            <person name="Zhang W."/>
            <person name="Zhang S."/>
            <person name="Song L."/>
            <person name="Sun Q."/>
            <person name="Zhang H."/>
            <person name="Xiang H."/>
            <person name="Dong X."/>
        </authorList>
    </citation>
    <scope>NUCLEOTIDE SEQUENCE</scope>
    <source>
        <strain evidence="8">LLY</strain>
    </source>
</reference>